<comment type="caution">
    <text evidence="1">The sequence shown here is derived from an EMBL/GenBank/DDBJ whole genome shotgun (WGS) entry which is preliminary data.</text>
</comment>
<dbReference type="AlphaFoldDB" id="A0AAE0YLA4"/>
<sequence length="148" mass="16349">MQKSPSPLQSCADHPEVSCCVDHYRDNLRARALPLDHTTPHLSSRGLPAQKFFAIMMIITVQASGVRALLLDHVWLPESPVSRARKFAEVVLIITMQTSGVRALLLDHVWLPESPVSRARKFAEVVLIKVTHGQLLIPGIPSISFSSP</sequence>
<protein>
    <submittedName>
        <fullName evidence="1">Uncharacterized protein</fullName>
    </submittedName>
</protein>
<keyword evidence="2" id="KW-1185">Reference proteome</keyword>
<accession>A0AAE0YLA4</accession>
<dbReference type="Proteomes" id="UP001283361">
    <property type="component" value="Unassembled WGS sequence"/>
</dbReference>
<proteinExistence type="predicted"/>
<gene>
    <name evidence="1" type="ORF">RRG08_046295</name>
</gene>
<name>A0AAE0YLA4_9GAST</name>
<evidence type="ECO:0000313" key="2">
    <source>
        <dbReference type="Proteomes" id="UP001283361"/>
    </source>
</evidence>
<evidence type="ECO:0000313" key="1">
    <source>
        <dbReference type="EMBL" id="KAK3749790.1"/>
    </source>
</evidence>
<organism evidence="1 2">
    <name type="scientific">Elysia crispata</name>
    <name type="common">lettuce slug</name>
    <dbReference type="NCBI Taxonomy" id="231223"/>
    <lineage>
        <taxon>Eukaryota</taxon>
        <taxon>Metazoa</taxon>
        <taxon>Spiralia</taxon>
        <taxon>Lophotrochozoa</taxon>
        <taxon>Mollusca</taxon>
        <taxon>Gastropoda</taxon>
        <taxon>Heterobranchia</taxon>
        <taxon>Euthyneura</taxon>
        <taxon>Panpulmonata</taxon>
        <taxon>Sacoglossa</taxon>
        <taxon>Placobranchoidea</taxon>
        <taxon>Plakobranchidae</taxon>
        <taxon>Elysia</taxon>
    </lineage>
</organism>
<reference evidence="1" key="1">
    <citation type="journal article" date="2023" name="G3 (Bethesda)">
        <title>A reference genome for the long-term kleptoplast-retaining sea slug Elysia crispata morphotype clarki.</title>
        <authorList>
            <person name="Eastman K.E."/>
            <person name="Pendleton A.L."/>
            <person name="Shaikh M.A."/>
            <person name="Suttiyut T."/>
            <person name="Ogas R."/>
            <person name="Tomko P."/>
            <person name="Gavelis G."/>
            <person name="Widhalm J.R."/>
            <person name="Wisecaver J.H."/>
        </authorList>
    </citation>
    <scope>NUCLEOTIDE SEQUENCE</scope>
    <source>
        <strain evidence="1">ECLA1</strain>
    </source>
</reference>
<dbReference type="EMBL" id="JAWDGP010005927">
    <property type="protein sequence ID" value="KAK3749790.1"/>
    <property type="molecule type" value="Genomic_DNA"/>
</dbReference>